<reference evidence="8" key="1">
    <citation type="journal article" date="2020" name="Stud. Mycol.">
        <title>101 Dothideomycetes genomes: a test case for predicting lifestyles and emergence of pathogens.</title>
        <authorList>
            <person name="Haridas S."/>
            <person name="Albert R."/>
            <person name="Binder M."/>
            <person name="Bloem J."/>
            <person name="Labutti K."/>
            <person name="Salamov A."/>
            <person name="Andreopoulos B."/>
            <person name="Baker S."/>
            <person name="Barry K."/>
            <person name="Bills G."/>
            <person name="Bluhm B."/>
            <person name="Cannon C."/>
            <person name="Castanera R."/>
            <person name="Culley D."/>
            <person name="Daum C."/>
            <person name="Ezra D."/>
            <person name="Gonzalez J."/>
            <person name="Henrissat B."/>
            <person name="Kuo A."/>
            <person name="Liang C."/>
            <person name="Lipzen A."/>
            <person name="Lutzoni F."/>
            <person name="Magnuson J."/>
            <person name="Mondo S."/>
            <person name="Nolan M."/>
            <person name="Ohm R."/>
            <person name="Pangilinan J."/>
            <person name="Park H.-J."/>
            <person name="Ramirez L."/>
            <person name="Alfaro M."/>
            <person name="Sun H."/>
            <person name="Tritt A."/>
            <person name="Yoshinaga Y."/>
            <person name="Zwiers L.-H."/>
            <person name="Turgeon B."/>
            <person name="Goodwin S."/>
            <person name="Spatafora J."/>
            <person name="Crous P."/>
            <person name="Grigoriev I."/>
        </authorList>
    </citation>
    <scope>NUCLEOTIDE SEQUENCE</scope>
    <source>
        <strain evidence="8">CBS 110217</strain>
    </source>
</reference>
<dbReference type="AlphaFoldDB" id="A0A9P4LSG6"/>
<evidence type="ECO:0000256" key="4">
    <source>
        <dbReference type="ARBA" id="ARBA00023136"/>
    </source>
</evidence>
<feature type="transmembrane region" description="Helical" evidence="6">
    <location>
        <begin position="92"/>
        <end position="115"/>
    </location>
</feature>
<dbReference type="GO" id="GO:0016020">
    <property type="term" value="C:membrane"/>
    <property type="evidence" value="ECO:0007669"/>
    <property type="project" value="UniProtKB-SubCell"/>
</dbReference>
<organism evidence="8 9">
    <name type="scientific">Setomelanomma holmii</name>
    <dbReference type="NCBI Taxonomy" id="210430"/>
    <lineage>
        <taxon>Eukaryota</taxon>
        <taxon>Fungi</taxon>
        <taxon>Dikarya</taxon>
        <taxon>Ascomycota</taxon>
        <taxon>Pezizomycotina</taxon>
        <taxon>Dothideomycetes</taxon>
        <taxon>Pleosporomycetidae</taxon>
        <taxon>Pleosporales</taxon>
        <taxon>Pleosporineae</taxon>
        <taxon>Phaeosphaeriaceae</taxon>
        <taxon>Setomelanomma</taxon>
    </lineage>
</organism>
<gene>
    <name evidence="8" type="ORF">EK21DRAFT_96328</name>
</gene>
<feature type="domain" description="Rhodopsin" evidence="7">
    <location>
        <begin position="32"/>
        <end position="124"/>
    </location>
</feature>
<protein>
    <recommendedName>
        <fullName evidence="7">Rhodopsin domain-containing protein</fullName>
    </recommendedName>
</protein>
<evidence type="ECO:0000256" key="5">
    <source>
        <dbReference type="ARBA" id="ARBA00038359"/>
    </source>
</evidence>
<comment type="similarity">
    <text evidence="5">Belongs to the SAT4 family.</text>
</comment>
<dbReference type="InterPro" id="IPR049326">
    <property type="entry name" value="Rhodopsin_dom_fungi"/>
</dbReference>
<keyword evidence="9" id="KW-1185">Reference proteome</keyword>
<keyword evidence="3 6" id="KW-1133">Transmembrane helix</keyword>
<dbReference type="PANTHER" id="PTHR33048">
    <property type="entry name" value="PTH11-LIKE INTEGRAL MEMBRANE PROTEIN (AFU_ORTHOLOGUE AFUA_5G11245)"/>
    <property type="match status" value="1"/>
</dbReference>
<feature type="transmembrane region" description="Helical" evidence="6">
    <location>
        <begin position="60"/>
        <end position="80"/>
    </location>
</feature>
<evidence type="ECO:0000256" key="6">
    <source>
        <dbReference type="SAM" id="Phobius"/>
    </source>
</evidence>
<evidence type="ECO:0000259" key="7">
    <source>
        <dbReference type="Pfam" id="PF20684"/>
    </source>
</evidence>
<proteinExistence type="inferred from homology"/>
<keyword evidence="2 6" id="KW-0812">Transmembrane</keyword>
<dbReference type="EMBL" id="ML978155">
    <property type="protein sequence ID" value="KAF2036408.1"/>
    <property type="molecule type" value="Genomic_DNA"/>
</dbReference>
<name>A0A9P4LSG6_9PLEO</name>
<comment type="subcellular location">
    <subcellularLocation>
        <location evidence="1">Membrane</location>
        <topology evidence="1">Multi-pass membrane protein</topology>
    </subcellularLocation>
</comment>
<dbReference type="Pfam" id="PF20684">
    <property type="entry name" value="Fung_rhodopsin"/>
    <property type="match status" value="1"/>
</dbReference>
<evidence type="ECO:0000256" key="3">
    <source>
        <dbReference type="ARBA" id="ARBA00022989"/>
    </source>
</evidence>
<dbReference type="Proteomes" id="UP000799777">
    <property type="component" value="Unassembled WGS sequence"/>
</dbReference>
<dbReference type="PANTHER" id="PTHR33048:SF92">
    <property type="entry name" value="INTEGRAL MEMBRANE PROTEIN"/>
    <property type="match status" value="1"/>
</dbReference>
<dbReference type="OrthoDB" id="5401779at2759"/>
<sequence length="213" mass="23588">MAICLVLTRCAITIFFIRTLYTQAYPWLRRIALGVALDGLTWLLPHCVVWRLQLRRAHKLAITTIFAFGVLNIIIGGLRINGLTEVTYGGDVTYGIGTTLMWAIAQISTGIIVACSPHLRPVFEMIVPRRLTRVYIRKSASSQHITGGRHPSIVVTTRIDIRDSSPSPRVVSTFHDGHQEPWAPTFDVEPGPASELGHTMCDNGCLHRGSCCL</sequence>
<dbReference type="InterPro" id="IPR052337">
    <property type="entry name" value="SAT4-like"/>
</dbReference>
<comment type="caution">
    <text evidence="8">The sequence shown here is derived from an EMBL/GenBank/DDBJ whole genome shotgun (WGS) entry which is preliminary data.</text>
</comment>
<evidence type="ECO:0000313" key="8">
    <source>
        <dbReference type="EMBL" id="KAF2036408.1"/>
    </source>
</evidence>
<feature type="transmembrane region" description="Helical" evidence="6">
    <location>
        <begin position="32"/>
        <end position="53"/>
    </location>
</feature>
<accession>A0A9P4LSG6</accession>
<keyword evidence="4 6" id="KW-0472">Membrane</keyword>
<evidence type="ECO:0000256" key="1">
    <source>
        <dbReference type="ARBA" id="ARBA00004141"/>
    </source>
</evidence>
<evidence type="ECO:0000256" key="2">
    <source>
        <dbReference type="ARBA" id="ARBA00022692"/>
    </source>
</evidence>
<evidence type="ECO:0000313" key="9">
    <source>
        <dbReference type="Proteomes" id="UP000799777"/>
    </source>
</evidence>